<dbReference type="InterPro" id="IPR009695">
    <property type="entry name" value="Diacylglyc_glucosyltr_N"/>
</dbReference>
<dbReference type="PANTHER" id="PTHR43025:SF3">
    <property type="entry name" value="MONOGALACTOSYLDIACYLGLYCEROL SYNTHASE 1, CHLOROPLASTIC"/>
    <property type="match status" value="1"/>
</dbReference>
<evidence type="ECO:0000313" key="6">
    <source>
        <dbReference type="Proteomes" id="UP001229422"/>
    </source>
</evidence>
<protein>
    <submittedName>
        <fullName evidence="5">Glycosyltransferase</fullName>
    </submittedName>
</protein>
<dbReference type="EMBL" id="CP125292">
    <property type="protein sequence ID" value="WHM20998.1"/>
    <property type="molecule type" value="Genomic_DNA"/>
</dbReference>
<keyword evidence="3" id="KW-0808">Transferase</keyword>
<gene>
    <name evidence="5" type="primary">ykoN</name>
    <name evidence="5" type="ORF">QL281_19825</name>
</gene>
<keyword evidence="2" id="KW-0328">Glycosyltransferase</keyword>
<evidence type="ECO:0000256" key="2">
    <source>
        <dbReference type="ARBA" id="ARBA00022676"/>
    </source>
</evidence>
<dbReference type="Gene3D" id="3.40.50.2000">
    <property type="entry name" value="Glycogen Phosphorylase B"/>
    <property type="match status" value="1"/>
</dbReference>
<name>A0AAQ3EUU1_BACIU</name>
<dbReference type="Proteomes" id="UP001229422">
    <property type="component" value="Chromosome"/>
</dbReference>
<dbReference type="InterPro" id="IPR050519">
    <property type="entry name" value="Glycosyltransf_28_UgtP"/>
</dbReference>
<dbReference type="GO" id="GO:0016020">
    <property type="term" value="C:membrane"/>
    <property type="evidence" value="ECO:0007669"/>
    <property type="project" value="GOC"/>
</dbReference>
<proteinExistence type="inferred from homology"/>
<dbReference type="SUPFAM" id="SSF53756">
    <property type="entry name" value="UDP-Glycosyltransferase/glycogen phosphorylase"/>
    <property type="match status" value="1"/>
</dbReference>
<dbReference type="GO" id="GO:0016758">
    <property type="term" value="F:hexosyltransferase activity"/>
    <property type="evidence" value="ECO:0007669"/>
    <property type="project" value="InterPro"/>
</dbReference>
<organism evidence="5 6">
    <name type="scientific">Bacillus subtilis</name>
    <dbReference type="NCBI Taxonomy" id="1423"/>
    <lineage>
        <taxon>Bacteria</taxon>
        <taxon>Bacillati</taxon>
        <taxon>Bacillota</taxon>
        <taxon>Bacilli</taxon>
        <taxon>Bacillales</taxon>
        <taxon>Bacillaceae</taxon>
        <taxon>Bacillus</taxon>
    </lineage>
</organism>
<dbReference type="RefSeq" id="WP_144458955.1">
    <property type="nucleotide sequence ID" value="NZ_CP125292.1"/>
</dbReference>
<evidence type="ECO:0000256" key="3">
    <source>
        <dbReference type="ARBA" id="ARBA00022679"/>
    </source>
</evidence>
<dbReference type="GO" id="GO:0009247">
    <property type="term" value="P:glycolipid biosynthetic process"/>
    <property type="evidence" value="ECO:0007669"/>
    <property type="project" value="InterPro"/>
</dbReference>
<evidence type="ECO:0000256" key="1">
    <source>
        <dbReference type="ARBA" id="ARBA00006962"/>
    </source>
</evidence>
<sequence length="376" mass="43987">MKNILIFPFLSISTGHHHVADALQAELESQGLAAEKIDIFSHSYRRLEKLSSVAYLKWIQYFPKTYSGIYRLLACGEFQHDKRYFMYEWLFTQQMRHILQEKQPDIAFCTHALPSYLLNRLKPEYPNLTVVNVYTDFFVNQLWGRKNIDYHFVPSTEVKKQLISEGIDQNNIYLTGIPVHRNFEMESADTLQHHPPYTIIITGGSMGVGGILKWVQELSPGGKILYKILCGRNEKLYSYVKSLHHPLIEAIPYLHSKAEMNRLYELAIGIMTKPGGVTISECLQKRLPVFIYHALPGQEEMNLNLLHERKLVTDMRNWDMQKAEEYIAAFFQSNEQMKEYKKHVNGYLGEMSDRKIEDVLKRIIWKQKNTLLKQRV</sequence>
<feature type="domain" description="Diacylglycerol glucosyltransferase N-terminal" evidence="4">
    <location>
        <begin position="16"/>
        <end position="179"/>
    </location>
</feature>
<dbReference type="PANTHER" id="PTHR43025">
    <property type="entry name" value="MONOGALACTOSYLDIACYLGLYCEROL SYNTHASE"/>
    <property type="match status" value="1"/>
</dbReference>
<dbReference type="Pfam" id="PF06925">
    <property type="entry name" value="MGDG_synth"/>
    <property type="match status" value="1"/>
</dbReference>
<dbReference type="AlphaFoldDB" id="A0AAQ3EUU1"/>
<comment type="similarity">
    <text evidence="1">Belongs to the glycosyltransferase 28 family.</text>
</comment>
<evidence type="ECO:0000313" key="5">
    <source>
        <dbReference type="EMBL" id="WHM20998.1"/>
    </source>
</evidence>
<reference evidence="5" key="1">
    <citation type="submission" date="2023-05" db="EMBL/GenBank/DDBJ databases">
        <title>Complete genome sequence of Bacillus subtilis SRCM117797 isolated from Soybean paste.</title>
        <authorList>
            <person name="Abraha H.B."/>
            <person name="Kim K.-P."/>
            <person name="Ryu M.-S."/>
            <person name="Jeong D.-Y."/>
        </authorList>
    </citation>
    <scope>NUCLEOTIDE SEQUENCE</scope>
    <source>
        <strain evidence="5">SRCM117797</strain>
    </source>
</reference>
<evidence type="ECO:0000259" key="4">
    <source>
        <dbReference type="Pfam" id="PF06925"/>
    </source>
</evidence>
<accession>A0AAQ3EUU1</accession>